<proteinExistence type="predicted"/>
<dbReference type="Pfam" id="PF10988">
    <property type="entry name" value="DUF2807"/>
    <property type="match status" value="1"/>
</dbReference>
<evidence type="ECO:0000259" key="2">
    <source>
        <dbReference type="Pfam" id="PF10988"/>
    </source>
</evidence>
<gene>
    <name evidence="3" type="ORF">H8B15_03470</name>
</gene>
<comment type="caution">
    <text evidence="3">The sequence shown here is derived from an EMBL/GenBank/DDBJ whole genome shotgun (WGS) entry which is preliminary data.</text>
</comment>
<dbReference type="Gene3D" id="2.160.20.120">
    <property type="match status" value="1"/>
</dbReference>
<keyword evidence="1" id="KW-0732">Signal</keyword>
<dbReference type="EMBL" id="JACSCY010000002">
    <property type="protein sequence ID" value="MBC6609965.1"/>
    <property type="molecule type" value="Genomic_DNA"/>
</dbReference>
<feature type="domain" description="Putative auto-transporter adhesin head GIN" evidence="2">
    <location>
        <begin position="32"/>
        <end position="216"/>
    </location>
</feature>
<feature type="signal peptide" evidence="1">
    <location>
        <begin position="1"/>
        <end position="22"/>
    </location>
</feature>
<sequence length="219" mass="23154">MKLFALTLWMLVLGLLATSAVAQTKQDRSLEAFTQLEASGATTIYLTQGPQTSVVVEAPEEAQAYIKTEVRNGVLRIYRESEGMTAALRNLLNGEKNGVKVYITCSSLTALKLSGATDVKGKTPFTADNFAIQASGASDVTLQLNAKSLNVQASGASDVYLTGQVERQQVQISGSSDYHAAKLVSQQASVQASGSSDAYVSAVKLSSRASGSSDIHNRK</sequence>
<feature type="chain" id="PRO_5046304333" evidence="1">
    <location>
        <begin position="23"/>
        <end position="219"/>
    </location>
</feature>
<accession>A0ABR7MFV3</accession>
<keyword evidence="4" id="KW-1185">Reference proteome</keyword>
<name>A0ABR7MFV3_9BACT</name>
<dbReference type="InterPro" id="IPR021255">
    <property type="entry name" value="DUF2807"/>
</dbReference>
<evidence type="ECO:0000313" key="3">
    <source>
        <dbReference type="EMBL" id="MBC6609965.1"/>
    </source>
</evidence>
<dbReference type="Proteomes" id="UP000622017">
    <property type="component" value="Unassembled WGS sequence"/>
</dbReference>
<dbReference type="RefSeq" id="WP_187318269.1">
    <property type="nucleotide sequence ID" value="NZ_JACSCY010000002.1"/>
</dbReference>
<protein>
    <submittedName>
        <fullName evidence="3">DUF2807 domain-containing protein</fullName>
    </submittedName>
</protein>
<evidence type="ECO:0000313" key="4">
    <source>
        <dbReference type="Proteomes" id="UP000622017"/>
    </source>
</evidence>
<organism evidence="3 4">
    <name type="scientific">Hymenobacter citatus</name>
    <dbReference type="NCBI Taxonomy" id="2763506"/>
    <lineage>
        <taxon>Bacteria</taxon>
        <taxon>Pseudomonadati</taxon>
        <taxon>Bacteroidota</taxon>
        <taxon>Cytophagia</taxon>
        <taxon>Cytophagales</taxon>
        <taxon>Hymenobacteraceae</taxon>
        <taxon>Hymenobacter</taxon>
    </lineage>
</organism>
<reference evidence="3 4" key="1">
    <citation type="submission" date="2020-08" db="EMBL/GenBank/DDBJ databases">
        <title>Hymenobacter sp.</title>
        <authorList>
            <person name="Kim M.K."/>
        </authorList>
    </citation>
    <scope>NUCLEOTIDE SEQUENCE [LARGE SCALE GENOMIC DNA]</scope>
    <source>
        <strain evidence="3 4">BT507</strain>
    </source>
</reference>
<evidence type="ECO:0000256" key="1">
    <source>
        <dbReference type="SAM" id="SignalP"/>
    </source>
</evidence>